<protein>
    <submittedName>
        <fullName evidence="1">Uncharacterized protein</fullName>
    </submittedName>
</protein>
<accession>A0A0C2MX01</accession>
<gene>
    <name evidence="1" type="ORF">RF11_09555</name>
</gene>
<sequence>MIKFASFNEGNFLLLDHDFMILSSCRVRKVDGEVIAKANTKYDISHIRTYSSCPKEEFLFFNSRIMEYIAAAPDKTNLKKYISQKFAYFGAPLIEHGLSLYGYSNKTVVGVDFTATGNALCA</sequence>
<dbReference type="EMBL" id="JWZT01002732">
    <property type="protein sequence ID" value="KII68680.1"/>
    <property type="molecule type" value="Genomic_DNA"/>
</dbReference>
<name>A0A0C2MX01_THEKT</name>
<organism evidence="1 2">
    <name type="scientific">Thelohanellus kitauei</name>
    <name type="common">Myxosporean</name>
    <dbReference type="NCBI Taxonomy" id="669202"/>
    <lineage>
        <taxon>Eukaryota</taxon>
        <taxon>Metazoa</taxon>
        <taxon>Cnidaria</taxon>
        <taxon>Myxozoa</taxon>
        <taxon>Myxosporea</taxon>
        <taxon>Bivalvulida</taxon>
        <taxon>Platysporina</taxon>
        <taxon>Myxobolidae</taxon>
        <taxon>Thelohanellus</taxon>
    </lineage>
</organism>
<keyword evidence="2" id="KW-1185">Reference proteome</keyword>
<dbReference type="Proteomes" id="UP000031668">
    <property type="component" value="Unassembled WGS sequence"/>
</dbReference>
<comment type="caution">
    <text evidence="1">The sequence shown here is derived from an EMBL/GenBank/DDBJ whole genome shotgun (WGS) entry which is preliminary data.</text>
</comment>
<evidence type="ECO:0000313" key="2">
    <source>
        <dbReference type="Proteomes" id="UP000031668"/>
    </source>
</evidence>
<dbReference type="AlphaFoldDB" id="A0A0C2MX01"/>
<reference evidence="1 2" key="1">
    <citation type="journal article" date="2014" name="Genome Biol. Evol.">
        <title>The genome of the myxosporean Thelohanellus kitauei shows adaptations to nutrient acquisition within its fish host.</title>
        <authorList>
            <person name="Yang Y."/>
            <person name="Xiong J."/>
            <person name="Zhou Z."/>
            <person name="Huo F."/>
            <person name="Miao W."/>
            <person name="Ran C."/>
            <person name="Liu Y."/>
            <person name="Zhang J."/>
            <person name="Feng J."/>
            <person name="Wang M."/>
            <person name="Wang M."/>
            <person name="Wang L."/>
            <person name="Yao B."/>
        </authorList>
    </citation>
    <scope>NUCLEOTIDE SEQUENCE [LARGE SCALE GENOMIC DNA]</scope>
    <source>
        <strain evidence="1">Wuqing</strain>
    </source>
</reference>
<proteinExistence type="predicted"/>
<evidence type="ECO:0000313" key="1">
    <source>
        <dbReference type="EMBL" id="KII68680.1"/>
    </source>
</evidence>